<evidence type="ECO:0000256" key="2">
    <source>
        <dbReference type="SAM" id="Phobius"/>
    </source>
</evidence>
<keyword evidence="2" id="KW-0472">Membrane</keyword>
<keyword evidence="2" id="KW-1133">Transmembrane helix</keyword>
<dbReference type="SUPFAM" id="SSF52309">
    <property type="entry name" value="N-(deoxy)ribosyltransferase-like"/>
    <property type="match status" value="1"/>
</dbReference>
<feature type="transmembrane region" description="Helical" evidence="2">
    <location>
        <begin position="86"/>
        <end position="108"/>
    </location>
</feature>
<dbReference type="AlphaFoldDB" id="A0A7X0CGL6"/>
<proteinExistence type="predicted"/>
<feature type="compositionally biased region" description="Basic and acidic residues" evidence="1">
    <location>
        <begin position="320"/>
        <end position="333"/>
    </location>
</feature>
<dbReference type="EMBL" id="JACHBX010000006">
    <property type="protein sequence ID" value="MBB6136348.1"/>
    <property type="molecule type" value="Genomic_DNA"/>
</dbReference>
<evidence type="ECO:0000313" key="3">
    <source>
        <dbReference type="EMBL" id="MBB6136348.1"/>
    </source>
</evidence>
<name>A0A7X0CGL6_9BURK</name>
<feature type="transmembrane region" description="Helical" evidence="2">
    <location>
        <begin position="50"/>
        <end position="74"/>
    </location>
</feature>
<dbReference type="RefSeq" id="WP_183557846.1">
    <property type="nucleotide sequence ID" value="NZ_JACHBX010000006.1"/>
</dbReference>
<dbReference type="InterPro" id="IPR049802">
    <property type="entry name" value="RhsC-like_FIX"/>
</dbReference>
<feature type="region of interest" description="Disordered" evidence="1">
    <location>
        <begin position="291"/>
        <end position="337"/>
    </location>
</feature>
<comment type="caution">
    <text evidence="3">The sequence shown here is derived from an EMBL/GenBank/DDBJ whole genome shotgun (WGS) entry which is preliminary data.</text>
</comment>
<evidence type="ECO:0000313" key="4">
    <source>
        <dbReference type="Proteomes" id="UP000540787"/>
    </source>
</evidence>
<organism evidence="3 4">
    <name type="scientific">Massilia aurea</name>
    <dbReference type="NCBI Taxonomy" id="373040"/>
    <lineage>
        <taxon>Bacteria</taxon>
        <taxon>Pseudomonadati</taxon>
        <taxon>Pseudomonadota</taxon>
        <taxon>Betaproteobacteria</taxon>
        <taxon>Burkholderiales</taxon>
        <taxon>Oxalobacteraceae</taxon>
        <taxon>Telluria group</taxon>
        <taxon>Massilia</taxon>
    </lineage>
</organism>
<keyword evidence="4" id="KW-1185">Reference proteome</keyword>
<dbReference type="Proteomes" id="UP000540787">
    <property type="component" value="Unassembled WGS sequence"/>
</dbReference>
<sequence>MNKPIPKPDNDSILHEAWGRVVGCMTWLQAVLYGEFADHRPLSAVIADMLLSFMPGVVIVTSARDAVAIVLRLACHPEKREELMEWVLLCSCLIVIALPIAMAAGGALAAGAGAAVGGIVGSELAAALRAVMLLMIRKSSTLVELVLFLQKFIKGDVLKLLRTVKFVTYEKVLLQALNKIIGKLRGIAGSLRAHLEGFRYFDSVKVTIARLTEWEGRFYSLQQDALRQIPRALGELDARLAKVLTETSPKEAHTIASGVQVEKQALTEPQRYRVHDTPGKILAKVDNTTPEAAAPLHPNSEPKSLLKAKPSADSTAHARKNPDPIKPPEEGANTKKQVAADAAAAADRKKITELSDEARSAEKSGNKVLADAKIKQARDILEPYLPKNPDDSWAEVIKRLDVSSPKDLAVFWSGDNAAAKRFAESIGGVTLETTAGGRIIDNWPALDKYSWSVDNGAPPYARDLWAGVSSEYAKGAMGRINVVQTIYKLTDSRTLWHNVEKNILKTKMLSGDISSIKIHEITDQGKINILDSGVIKSLLNLKGTAPL</sequence>
<reference evidence="3 4" key="1">
    <citation type="submission" date="2020-08" db="EMBL/GenBank/DDBJ databases">
        <title>The Agave Microbiome: Exploring the role of microbial communities in plant adaptations to desert environments.</title>
        <authorList>
            <person name="Partida-Martinez L.P."/>
        </authorList>
    </citation>
    <scope>NUCLEOTIDE SEQUENCE [LARGE SCALE GENOMIC DNA]</scope>
    <source>
        <strain evidence="3 4">AT3.2</strain>
    </source>
</reference>
<keyword evidence="2" id="KW-0812">Transmembrane</keyword>
<gene>
    <name evidence="3" type="ORF">HD842_004526</name>
</gene>
<dbReference type="CDD" id="cd20746">
    <property type="entry name" value="FIX_Ntox15_NUC_DUF4112_RhsA-like"/>
    <property type="match status" value="1"/>
</dbReference>
<protein>
    <submittedName>
        <fullName evidence="3">Uncharacterized protein</fullName>
    </submittedName>
</protein>
<evidence type="ECO:0000256" key="1">
    <source>
        <dbReference type="SAM" id="MobiDB-lite"/>
    </source>
</evidence>
<accession>A0A7X0CGL6</accession>